<comment type="caution">
    <text evidence="1">The sequence shown here is derived from an EMBL/GenBank/DDBJ whole genome shotgun (WGS) entry which is preliminary data.</text>
</comment>
<name>A0A9J6G3S0_HAELO</name>
<protein>
    <submittedName>
        <fullName evidence="1">Uncharacterized protein</fullName>
    </submittedName>
</protein>
<dbReference type="EMBL" id="JABSTR010000005">
    <property type="protein sequence ID" value="KAH9369607.1"/>
    <property type="molecule type" value="Genomic_DNA"/>
</dbReference>
<sequence>MNNLMDFLKSRRNTKRLVLETASRVFVPGGWLEHLGRSVKTTLRRIMRQVLLTFEEIATDFAEVEAGRN</sequence>
<organism evidence="1 2">
    <name type="scientific">Haemaphysalis longicornis</name>
    <name type="common">Bush tick</name>
    <dbReference type="NCBI Taxonomy" id="44386"/>
    <lineage>
        <taxon>Eukaryota</taxon>
        <taxon>Metazoa</taxon>
        <taxon>Ecdysozoa</taxon>
        <taxon>Arthropoda</taxon>
        <taxon>Chelicerata</taxon>
        <taxon>Arachnida</taxon>
        <taxon>Acari</taxon>
        <taxon>Parasitiformes</taxon>
        <taxon>Ixodida</taxon>
        <taxon>Ixodoidea</taxon>
        <taxon>Ixodidae</taxon>
        <taxon>Haemaphysalinae</taxon>
        <taxon>Haemaphysalis</taxon>
    </lineage>
</organism>
<proteinExistence type="predicted"/>
<keyword evidence="2" id="KW-1185">Reference proteome</keyword>
<evidence type="ECO:0000313" key="1">
    <source>
        <dbReference type="EMBL" id="KAH9369607.1"/>
    </source>
</evidence>
<dbReference type="VEuPathDB" id="VectorBase:HLOH_057790"/>
<evidence type="ECO:0000313" key="2">
    <source>
        <dbReference type="Proteomes" id="UP000821853"/>
    </source>
</evidence>
<dbReference type="OrthoDB" id="7763962at2759"/>
<dbReference type="Proteomes" id="UP000821853">
    <property type="component" value="Chromosome 3"/>
</dbReference>
<accession>A0A9J6G3S0</accession>
<reference evidence="1 2" key="1">
    <citation type="journal article" date="2020" name="Cell">
        <title>Large-Scale Comparative Analyses of Tick Genomes Elucidate Their Genetic Diversity and Vector Capacities.</title>
        <authorList>
            <consortium name="Tick Genome and Microbiome Consortium (TIGMIC)"/>
            <person name="Jia N."/>
            <person name="Wang J."/>
            <person name="Shi W."/>
            <person name="Du L."/>
            <person name="Sun Y."/>
            <person name="Zhan W."/>
            <person name="Jiang J.F."/>
            <person name="Wang Q."/>
            <person name="Zhang B."/>
            <person name="Ji P."/>
            <person name="Bell-Sakyi L."/>
            <person name="Cui X.M."/>
            <person name="Yuan T.T."/>
            <person name="Jiang B.G."/>
            <person name="Yang W.F."/>
            <person name="Lam T.T."/>
            <person name="Chang Q.C."/>
            <person name="Ding S.J."/>
            <person name="Wang X.J."/>
            <person name="Zhu J.G."/>
            <person name="Ruan X.D."/>
            <person name="Zhao L."/>
            <person name="Wei J.T."/>
            <person name="Ye R.Z."/>
            <person name="Que T.C."/>
            <person name="Du C.H."/>
            <person name="Zhou Y.H."/>
            <person name="Cheng J.X."/>
            <person name="Dai P.F."/>
            <person name="Guo W.B."/>
            <person name="Han X.H."/>
            <person name="Huang E.J."/>
            <person name="Li L.F."/>
            <person name="Wei W."/>
            <person name="Gao Y.C."/>
            <person name="Liu J.Z."/>
            <person name="Shao H.Z."/>
            <person name="Wang X."/>
            <person name="Wang C.C."/>
            <person name="Yang T.C."/>
            <person name="Huo Q.B."/>
            <person name="Li W."/>
            <person name="Chen H.Y."/>
            <person name="Chen S.E."/>
            <person name="Zhou L.G."/>
            <person name="Ni X.B."/>
            <person name="Tian J.H."/>
            <person name="Sheng Y."/>
            <person name="Liu T."/>
            <person name="Pan Y.S."/>
            <person name="Xia L.Y."/>
            <person name="Li J."/>
            <person name="Zhao F."/>
            <person name="Cao W.C."/>
        </authorList>
    </citation>
    <scope>NUCLEOTIDE SEQUENCE [LARGE SCALE GENOMIC DNA]</scope>
    <source>
        <strain evidence="1">HaeL-2018</strain>
    </source>
</reference>
<dbReference type="AlphaFoldDB" id="A0A9J6G3S0"/>
<gene>
    <name evidence="1" type="ORF">HPB48_010666</name>
</gene>